<proteinExistence type="predicted"/>
<reference evidence="1 2" key="1">
    <citation type="submission" date="2023-09" db="EMBL/GenBank/DDBJ databases">
        <title>Nesidiocoris tenuis whole genome shotgun sequence.</title>
        <authorList>
            <person name="Shibata T."/>
            <person name="Shimoda M."/>
            <person name="Kobayashi T."/>
            <person name="Uehara T."/>
        </authorList>
    </citation>
    <scope>NUCLEOTIDE SEQUENCE [LARGE SCALE GENOMIC DNA]</scope>
    <source>
        <strain evidence="1 2">Japan</strain>
    </source>
</reference>
<sequence>MAPRFVSGGALENALKVSHFRELQNRCRAKGRDLGGKADGGSRSRAIRGDYPAHLGRLRRKVMATDPPLCKEALPS</sequence>
<dbReference type="EMBL" id="AP028920">
    <property type="protein sequence ID" value="BET01182.1"/>
    <property type="molecule type" value="Genomic_DNA"/>
</dbReference>
<keyword evidence="2" id="KW-1185">Reference proteome</keyword>
<evidence type="ECO:0000313" key="1">
    <source>
        <dbReference type="EMBL" id="BET01182.1"/>
    </source>
</evidence>
<evidence type="ECO:0000313" key="2">
    <source>
        <dbReference type="Proteomes" id="UP001307889"/>
    </source>
</evidence>
<dbReference type="Proteomes" id="UP001307889">
    <property type="component" value="Chromosome 12"/>
</dbReference>
<name>A0ABN7B9Y1_9HEMI</name>
<gene>
    <name evidence="1" type="ORF">NTJ_13998</name>
</gene>
<organism evidence="1 2">
    <name type="scientific">Nesidiocoris tenuis</name>
    <dbReference type="NCBI Taxonomy" id="355587"/>
    <lineage>
        <taxon>Eukaryota</taxon>
        <taxon>Metazoa</taxon>
        <taxon>Ecdysozoa</taxon>
        <taxon>Arthropoda</taxon>
        <taxon>Hexapoda</taxon>
        <taxon>Insecta</taxon>
        <taxon>Pterygota</taxon>
        <taxon>Neoptera</taxon>
        <taxon>Paraneoptera</taxon>
        <taxon>Hemiptera</taxon>
        <taxon>Heteroptera</taxon>
        <taxon>Panheteroptera</taxon>
        <taxon>Cimicomorpha</taxon>
        <taxon>Miridae</taxon>
        <taxon>Dicyphina</taxon>
        <taxon>Nesidiocoris</taxon>
    </lineage>
</organism>
<protein>
    <submittedName>
        <fullName evidence="1">Uncharacterized protein</fullName>
    </submittedName>
</protein>
<accession>A0ABN7B9Y1</accession>